<evidence type="ECO:0000259" key="2">
    <source>
        <dbReference type="Pfam" id="PF03936"/>
    </source>
</evidence>
<organism evidence="3 4">
    <name type="scientific">Stylosanthes scabra</name>
    <dbReference type="NCBI Taxonomy" id="79078"/>
    <lineage>
        <taxon>Eukaryota</taxon>
        <taxon>Viridiplantae</taxon>
        <taxon>Streptophyta</taxon>
        <taxon>Embryophyta</taxon>
        <taxon>Tracheophyta</taxon>
        <taxon>Spermatophyta</taxon>
        <taxon>Magnoliopsida</taxon>
        <taxon>eudicotyledons</taxon>
        <taxon>Gunneridae</taxon>
        <taxon>Pentapetalae</taxon>
        <taxon>rosids</taxon>
        <taxon>fabids</taxon>
        <taxon>Fabales</taxon>
        <taxon>Fabaceae</taxon>
        <taxon>Papilionoideae</taxon>
        <taxon>50 kb inversion clade</taxon>
        <taxon>dalbergioids sensu lato</taxon>
        <taxon>Dalbergieae</taxon>
        <taxon>Pterocarpus clade</taxon>
        <taxon>Stylosanthes</taxon>
    </lineage>
</organism>
<dbReference type="Pfam" id="PF03936">
    <property type="entry name" value="Terpene_synth_C"/>
    <property type="match status" value="1"/>
</dbReference>
<dbReference type="Proteomes" id="UP001341840">
    <property type="component" value="Unassembled WGS sequence"/>
</dbReference>
<dbReference type="PANTHER" id="PTHR31225:SF234">
    <property type="entry name" value="TERPENE SYNTHASE 4-RELATED"/>
    <property type="match status" value="1"/>
</dbReference>
<dbReference type="SUPFAM" id="SSF48576">
    <property type="entry name" value="Terpenoid synthases"/>
    <property type="match status" value="1"/>
</dbReference>
<dbReference type="PANTHER" id="PTHR31225">
    <property type="entry name" value="OS04G0344100 PROTEIN-RELATED"/>
    <property type="match status" value="1"/>
</dbReference>
<dbReference type="EMBL" id="JASCZI010060669">
    <property type="protein sequence ID" value="MED6135151.1"/>
    <property type="molecule type" value="Genomic_DNA"/>
</dbReference>
<evidence type="ECO:0000313" key="4">
    <source>
        <dbReference type="Proteomes" id="UP001341840"/>
    </source>
</evidence>
<dbReference type="InterPro" id="IPR008949">
    <property type="entry name" value="Isoprenoid_synthase_dom_sf"/>
</dbReference>
<comment type="caution">
    <text evidence="3">The sequence shown here is derived from an EMBL/GenBank/DDBJ whole genome shotgun (WGS) entry which is preliminary data.</text>
</comment>
<sequence length="321" mass="36599">MTTGAVAVEIAQVSKWWKDLGLAKKLKFVRDEPIKWYMWPMACLPGPRLSQERVDLTKPLSLIYIVDDIFDCYGGSFYELTLFTRAVQRWDLAAMEELPECMKVCFKALYGVTNEFALKIYTKHGLNPITTLVKSWVRLCNAFLEEAKWFESGKSPSAEEYLKNGRVSTGVHVILVHIFFSMGQGLSDHNVALMNEFPSIISTLSTILRLCDDLEGDNDVKKDGTDGSYMKCYIKDHPGVSIEETRKHIKHRISEEWKRLNQELVAPENQLPLSFVRVCFNGARMVPLMYSYDGDTPSMLEEHVKSLLCNADNLRATPPQD</sequence>
<evidence type="ECO:0000256" key="1">
    <source>
        <dbReference type="ARBA" id="ARBA00022723"/>
    </source>
</evidence>
<dbReference type="Gene3D" id="1.10.600.10">
    <property type="entry name" value="Farnesyl Diphosphate Synthase"/>
    <property type="match status" value="1"/>
</dbReference>
<dbReference type="InterPro" id="IPR050148">
    <property type="entry name" value="Terpene_synthase-like"/>
</dbReference>
<dbReference type="InterPro" id="IPR034741">
    <property type="entry name" value="Terpene_cyclase-like_1_C"/>
</dbReference>
<protein>
    <recommendedName>
        <fullName evidence="2">Terpene synthase metal-binding domain-containing protein</fullName>
    </recommendedName>
</protein>
<proteinExistence type="predicted"/>
<evidence type="ECO:0000313" key="3">
    <source>
        <dbReference type="EMBL" id="MED6135151.1"/>
    </source>
</evidence>
<name>A0ABU6SFQ3_9FABA</name>
<reference evidence="3 4" key="1">
    <citation type="journal article" date="2023" name="Plants (Basel)">
        <title>Bridging the Gap: Combining Genomics and Transcriptomics Approaches to Understand Stylosanthes scabra, an Orphan Legume from the Brazilian Caatinga.</title>
        <authorList>
            <person name="Ferreira-Neto J.R.C."/>
            <person name="da Silva M.D."/>
            <person name="Binneck E."/>
            <person name="de Melo N.F."/>
            <person name="da Silva R.H."/>
            <person name="de Melo A.L.T.M."/>
            <person name="Pandolfi V."/>
            <person name="Bustamante F.O."/>
            <person name="Brasileiro-Vidal A.C."/>
            <person name="Benko-Iseppon A.M."/>
        </authorList>
    </citation>
    <scope>NUCLEOTIDE SEQUENCE [LARGE SCALE GENOMIC DNA]</scope>
    <source>
        <tissue evidence="3">Leaves</tissue>
    </source>
</reference>
<dbReference type="SFLD" id="SFLDS00005">
    <property type="entry name" value="Isoprenoid_Synthase_Type_I"/>
    <property type="match status" value="1"/>
</dbReference>
<keyword evidence="1" id="KW-0479">Metal-binding</keyword>
<keyword evidence="4" id="KW-1185">Reference proteome</keyword>
<feature type="domain" description="Terpene synthase metal-binding" evidence="2">
    <location>
        <begin position="18"/>
        <end position="258"/>
    </location>
</feature>
<dbReference type="InterPro" id="IPR005630">
    <property type="entry name" value="Terpene_synthase_metal-bd"/>
</dbReference>
<dbReference type="SFLD" id="SFLDG01019">
    <property type="entry name" value="Terpene_Cyclase_Like_1_C_Termi"/>
    <property type="match status" value="1"/>
</dbReference>
<accession>A0ABU6SFQ3</accession>
<gene>
    <name evidence="3" type="ORF">PIB30_043508</name>
</gene>